<dbReference type="EMBL" id="KI913966">
    <property type="protein sequence ID" value="ETV99874.1"/>
    <property type="molecule type" value="Genomic_DNA"/>
</dbReference>
<accession>A0A024U0Y8</accession>
<gene>
    <name evidence="1" type="ORF">H310_07909</name>
</gene>
<sequence length="60" mass="6574">MAAAVGLTCVWRYRQRTFTNAMATAVHAATKENDDRTTQDAPRRYYAPANLVATDVVGSV</sequence>
<dbReference type="RefSeq" id="XP_008871650.1">
    <property type="nucleotide sequence ID" value="XM_008873428.1"/>
</dbReference>
<organism evidence="1">
    <name type="scientific">Aphanomyces invadans</name>
    <dbReference type="NCBI Taxonomy" id="157072"/>
    <lineage>
        <taxon>Eukaryota</taxon>
        <taxon>Sar</taxon>
        <taxon>Stramenopiles</taxon>
        <taxon>Oomycota</taxon>
        <taxon>Saprolegniomycetes</taxon>
        <taxon>Saprolegniales</taxon>
        <taxon>Verrucalvaceae</taxon>
        <taxon>Aphanomyces</taxon>
    </lineage>
</organism>
<protein>
    <submittedName>
        <fullName evidence="1">Uncharacterized protein</fullName>
    </submittedName>
</protein>
<dbReference type="AlphaFoldDB" id="A0A024U0Y8"/>
<evidence type="ECO:0000313" key="1">
    <source>
        <dbReference type="EMBL" id="ETV99874.1"/>
    </source>
</evidence>
<reference evidence="1" key="1">
    <citation type="submission" date="2013-12" db="EMBL/GenBank/DDBJ databases">
        <title>The Genome Sequence of Aphanomyces invadans NJM9701.</title>
        <authorList>
            <consortium name="The Broad Institute Genomics Platform"/>
            <person name="Russ C."/>
            <person name="Tyler B."/>
            <person name="van West P."/>
            <person name="Dieguez-Uribeondo J."/>
            <person name="Young S.K."/>
            <person name="Zeng Q."/>
            <person name="Gargeya S."/>
            <person name="Fitzgerald M."/>
            <person name="Abouelleil A."/>
            <person name="Alvarado L."/>
            <person name="Chapman S.B."/>
            <person name="Gainer-Dewar J."/>
            <person name="Goldberg J."/>
            <person name="Griggs A."/>
            <person name="Gujja S."/>
            <person name="Hansen M."/>
            <person name="Howarth C."/>
            <person name="Imamovic A."/>
            <person name="Ireland A."/>
            <person name="Larimer J."/>
            <person name="McCowan C."/>
            <person name="Murphy C."/>
            <person name="Pearson M."/>
            <person name="Poon T.W."/>
            <person name="Priest M."/>
            <person name="Roberts A."/>
            <person name="Saif S."/>
            <person name="Shea T."/>
            <person name="Sykes S."/>
            <person name="Wortman J."/>
            <person name="Nusbaum C."/>
            <person name="Birren B."/>
        </authorList>
    </citation>
    <scope>NUCLEOTIDE SEQUENCE [LARGE SCALE GENOMIC DNA]</scope>
    <source>
        <strain evidence="1">NJM9701</strain>
    </source>
</reference>
<dbReference type="VEuPathDB" id="FungiDB:H310_07909"/>
<name>A0A024U0Y8_9STRA</name>
<proteinExistence type="predicted"/>
<dbReference type="GeneID" id="20084959"/>